<keyword evidence="2" id="KW-0732">Signal</keyword>
<evidence type="ECO:0008006" key="4">
    <source>
        <dbReference type="Google" id="ProtNLM"/>
    </source>
</evidence>
<feature type="transmembrane region" description="Helical" evidence="1">
    <location>
        <begin position="59"/>
        <end position="80"/>
    </location>
</feature>
<proteinExistence type="predicted"/>
<organism evidence="3">
    <name type="scientific">Alexandrium andersonii</name>
    <dbReference type="NCBI Taxonomy" id="327968"/>
    <lineage>
        <taxon>Eukaryota</taxon>
        <taxon>Sar</taxon>
        <taxon>Alveolata</taxon>
        <taxon>Dinophyceae</taxon>
        <taxon>Gonyaulacales</taxon>
        <taxon>Pyrocystaceae</taxon>
        <taxon>Alexandrium</taxon>
    </lineage>
</organism>
<accession>A0A7S2FQB5</accession>
<evidence type="ECO:0000313" key="3">
    <source>
        <dbReference type="EMBL" id="CAD9407563.1"/>
    </source>
</evidence>
<keyword evidence="1" id="KW-0472">Membrane</keyword>
<keyword evidence="1" id="KW-1133">Transmembrane helix</keyword>
<evidence type="ECO:0000256" key="2">
    <source>
        <dbReference type="SAM" id="SignalP"/>
    </source>
</evidence>
<evidence type="ECO:0000256" key="1">
    <source>
        <dbReference type="SAM" id="Phobius"/>
    </source>
</evidence>
<feature type="chain" id="PRO_5030708818" description="Autophagy-related protein 9" evidence="2">
    <location>
        <begin position="21"/>
        <end position="126"/>
    </location>
</feature>
<reference evidence="3" key="1">
    <citation type="submission" date="2021-01" db="EMBL/GenBank/DDBJ databases">
        <authorList>
            <person name="Corre E."/>
            <person name="Pelletier E."/>
            <person name="Niang G."/>
            <person name="Scheremetjew M."/>
            <person name="Finn R."/>
            <person name="Kale V."/>
            <person name="Holt S."/>
            <person name="Cochrane G."/>
            <person name="Meng A."/>
            <person name="Brown T."/>
            <person name="Cohen L."/>
        </authorList>
    </citation>
    <scope>NUCLEOTIDE SEQUENCE</scope>
    <source>
        <strain evidence="3">CCMP2222</strain>
    </source>
</reference>
<sequence length="126" mass="14647">MFRFDGQMLISLMFSFVVFAKGLQDAWCQINDVIQFEKKVPKGIECIKDAERRLHNTKIMFLVILSLVAVALGHCMLKFAMAFVCEDSMWDLHVPFWHKEGVNQMGCVDLGRIMREFTHFNATMRP</sequence>
<gene>
    <name evidence="3" type="ORF">AAND1436_LOCUS13550</name>
</gene>
<keyword evidence="1" id="KW-0812">Transmembrane</keyword>
<protein>
    <recommendedName>
        <fullName evidence="4">Autophagy-related protein 9</fullName>
    </recommendedName>
</protein>
<dbReference type="AlphaFoldDB" id="A0A7S2FQB5"/>
<feature type="signal peptide" evidence="2">
    <location>
        <begin position="1"/>
        <end position="20"/>
    </location>
</feature>
<name>A0A7S2FQB5_9DINO</name>
<dbReference type="EMBL" id="HBGQ01027409">
    <property type="protein sequence ID" value="CAD9407563.1"/>
    <property type="molecule type" value="Transcribed_RNA"/>
</dbReference>